<dbReference type="GO" id="GO:0016887">
    <property type="term" value="F:ATP hydrolysis activity"/>
    <property type="evidence" value="ECO:0007669"/>
    <property type="project" value="InterPro"/>
</dbReference>
<accession>A0A8S3QIE7</accession>
<dbReference type="SUPFAM" id="SSF52540">
    <property type="entry name" value="P-loop containing nucleoside triphosphate hydrolases"/>
    <property type="match status" value="1"/>
</dbReference>
<keyword evidence="1" id="KW-0808">Transferase</keyword>
<dbReference type="Gene3D" id="3.40.50.300">
    <property type="entry name" value="P-loop containing nucleotide triphosphate hydrolases"/>
    <property type="match status" value="1"/>
</dbReference>
<comment type="caution">
    <text evidence="1">The sequence shown here is derived from an EMBL/GenBank/DDBJ whole genome shotgun (WGS) entry which is preliminary data.</text>
</comment>
<dbReference type="GO" id="GO:0061630">
    <property type="term" value="F:ubiquitin protein ligase activity"/>
    <property type="evidence" value="ECO:0007669"/>
    <property type="project" value="UniProtKB-EC"/>
</dbReference>
<gene>
    <name evidence="1" type="ORF">MEDL_9983</name>
</gene>
<organism evidence="1 2">
    <name type="scientific">Mytilus edulis</name>
    <name type="common">Blue mussel</name>
    <dbReference type="NCBI Taxonomy" id="6550"/>
    <lineage>
        <taxon>Eukaryota</taxon>
        <taxon>Metazoa</taxon>
        <taxon>Spiralia</taxon>
        <taxon>Lophotrochozoa</taxon>
        <taxon>Mollusca</taxon>
        <taxon>Bivalvia</taxon>
        <taxon>Autobranchia</taxon>
        <taxon>Pteriomorphia</taxon>
        <taxon>Mytilida</taxon>
        <taxon>Mytiloidea</taxon>
        <taxon>Mytilidae</taxon>
        <taxon>Mytilinae</taxon>
        <taxon>Mytilus</taxon>
    </lineage>
</organism>
<dbReference type="PANTHER" id="PTHR22605:SF16">
    <property type="entry name" value="E3 UBIQUITIN-PROTEIN LIGASE RNF213"/>
    <property type="match status" value="1"/>
</dbReference>
<sequence length="151" mass="17148">MLTLCTAMGIQLGRDPDKTYELTTDNVKKMLAVYMRFKCEIPVLIMGETGCGKTRLIQFMCALQATEAERISSTAFENIVIMKIHGGTTTRDIIEKVTQAEKIAEKNAKDFPTLFTVLFLMRLTLQRLLEQSKRSCVTKHLVVNRLNCTRI</sequence>
<dbReference type="InterPro" id="IPR027417">
    <property type="entry name" value="P-loop_NTPase"/>
</dbReference>
<keyword evidence="2" id="KW-1185">Reference proteome</keyword>
<reference evidence="1" key="1">
    <citation type="submission" date="2021-03" db="EMBL/GenBank/DDBJ databases">
        <authorList>
            <person name="Bekaert M."/>
        </authorList>
    </citation>
    <scope>NUCLEOTIDE SEQUENCE</scope>
</reference>
<proteinExistence type="predicted"/>
<dbReference type="Proteomes" id="UP000683360">
    <property type="component" value="Unassembled WGS sequence"/>
</dbReference>
<dbReference type="OrthoDB" id="2423195at2759"/>
<name>A0A8S3QIE7_MYTED</name>
<evidence type="ECO:0000313" key="2">
    <source>
        <dbReference type="Proteomes" id="UP000683360"/>
    </source>
</evidence>
<dbReference type="EMBL" id="CAJPWZ010000502">
    <property type="protein sequence ID" value="CAG2194993.1"/>
    <property type="molecule type" value="Genomic_DNA"/>
</dbReference>
<keyword evidence="1" id="KW-0012">Acyltransferase</keyword>
<dbReference type="PANTHER" id="PTHR22605">
    <property type="entry name" value="RZ-TYPE DOMAIN-CONTAINING PROTEIN"/>
    <property type="match status" value="1"/>
</dbReference>
<evidence type="ECO:0000313" key="1">
    <source>
        <dbReference type="EMBL" id="CAG2194993.1"/>
    </source>
</evidence>
<dbReference type="AlphaFoldDB" id="A0A8S3QIE7"/>
<dbReference type="EC" id="2.3.2.27" evidence="1"/>
<protein>
    <submittedName>
        <fullName evidence="1">RNF213</fullName>
        <ecNumber evidence="1">2.3.2.27</ecNumber>
    </submittedName>
</protein>
<dbReference type="InterPro" id="IPR031248">
    <property type="entry name" value="RNF213"/>
</dbReference>